<evidence type="ECO:0000256" key="1">
    <source>
        <dbReference type="ARBA" id="ARBA00023125"/>
    </source>
</evidence>
<gene>
    <name evidence="3" type="ORF">J2S00_004010</name>
</gene>
<dbReference type="InterPro" id="IPR050807">
    <property type="entry name" value="TransReg_Diox_bact_type"/>
</dbReference>
<proteinExistence type="predicted"/>
<dbReference type="Gene3D" id="2.60.120.10">
    <property type="entry name" value="Jelly Rolls"/>
    <property type="match status" value="1"/>
</dbReference>
<dbReference type="PANTHER" id="PTHR46797:SF2">
    <property type="entry name" value="TRANSCRIPTIONAL REGULATOR"/>
    <property type="match status" value="1"/>
</dbReference>
<accession>A0ABU0CYD3</accession>
<dbReference type="InterPro" id="IPR010982">
    <property type="entry name" value="Lambda_DNA-bd_dom_sf"/>
</dbReference>
<comment type="caution">
    <text evidence="3">The sequence shown here is derived from an EMBL/GenBank/DDBJ whole genome shotgun (WGS) entry which is preliminary data.</text>
</comment>
<dbReference type="Pfam" id="PF07883">
    <property type="entry name" value="Cupin_2"/>
    <property type="match status" value="1"/>
</dbReference>
<dbReference type="CDD" id="cd00093">
    <property type="entry name" value="HTH_XRE"/>
    <property type="match status" value="1"/>
</dbReference>
<sequence length="167" mass="19205">MRELAEKADVSVGQISQIERGHVVPTLVLFWKLCKVLNVPLNYFFEEDKAEHENIIVRKNKRKQIHFPHSNVVYHLLSPHDKGNLDFLLIEIEPGEIHNPELVTHGGEECGIVQKGQLTVLLGDKSYKLKEGDSIQFHSSIPHRFKNEGKEKSVSIWAMTKDKFKQD</sequence>
<dbReference type="PANTHER" id="PTHR46797">
    <property type="entry name" value="HTH-TYPE TRANSCRIPTIONAL REGULATOR"/>
    <property type="match status" value="1"/>
</dbReference>
<keyword evidence="4" id="KW-1185">Reference proteome</keyword>
<dbReference type="SUPFAM" id="SSF51182">
    <property type="entry name" value="RmlC-like cupins"/>
    <property type="match status" value="1"/>
</dbReference>
<dbReference type="EMBL" id="JAUSUQ010000038">
    <property type="protein sequence ID" value="MDQ0341166.1"/>
    <property type="molecule type" value="Genomic_DNA"/>
</dbReference>
<dbReference type="CDD" id="cd02209">
    <property type="entry name" value="cupin_XRE_C"/>
    <property type="match status" value="1"/>
</dbReference>
<protein>
    <submittedName>
        <fullName evidence="3">Transcriptional regulator with XRE-family HTH domain</fullName>
    </submittedName>
</protein>
<evidence type="ECO:0000313" key="4">
    <source>
        <dbReference type="Proteomes" id="UP001232445"/>
    </source>
</evidence>
<dbReference type="Pfam" id="PF01381">
    <property type="entry name" value="HTH_3"/>
    <property type="match status" value="1"/>
</dbReference>
<dbReference type="Proteomes" id="UP001232445">
    <property type="component" value="Unassembled WGS sequence"/>
</dbReference>
<dbReference type="SMART" id="SM00530">
    <property type="entry name" value="HTH_XRE"/>
    <property type="match status" value="1"/>
</dbReference>
<feature type="domain" description="HTH cro/C1-type" evidence="2">
    <location>
        <begin position="1"/>
        <end position="44"/>
    </location>
</feature>
<dbReference type="InterPro" id="IPR013096">
    <property type="entry name" value="Cupin_2"/>
</dbReference>
<dbReference type="InterPro" id="IPR001387">
    <property type="entry name" value="Cro/C1-type_HTH"/>
</dbReference>
<dbReference type="Gene3D" id="1.10.260.40">
    <property type="entry name" value="lambda repressor-like DNA-binding domains"/>
    <property type="match status" value="1"/>
</dbReference>
<organism evidence="3 4">
    <name type="scientific">Caldalkalibacillus uzonensis</name>
    <dbReference type="NCBI Taxonomy" id="353224"/>
    <lineage>
        <taxon>Bacteria</taxon>
        <taxon>Bacillati</taxon>
        <taxon>Bacillota</taxon>
        <taxon>Bacilli</taxon>
        <taxon>Bacillales</taxon>
        <taxon>Bacillaceae</taxon>
        <taxon>Caldalkalibacillus</taxon>
    </lineage>
</organism>
<dbReference type="SUPFAM" id="SSF47413">
    <property type="entry name" value="lambda repressor-like DNA-binding domains"/>
    <property type="match status" value="1"/>
</dbReference>
<reference evidence="3 4" key="1">
    <citation type="submission" date="2023-07" db="EMBL/GenBank/DDBJ databases">
        <title>Genomic Encyclopedia of Type Strains, Phase IV (KMG-IV): sequencing the most valuable type-strain genomes for metagenomic binning, comparative biology and taxonomic classification.</title>
        <authorList>
            <person name="Goeker M."/>
        </authorList>
    </citation>
    <scope>NUCLEOTIDE SEQUENCE [LARGE SCALE GENOMIC DNA]</scope>
    <source>
        <strain evidence="3 4">DSM 17740</strain>
    </source>
</reference>
<dbReference type="InterPro" id="IPR011051">
    <property type="entry name" value="RmlC_Cupin_sf"/>
</dbReference>
<evidence type="ECO:0000313" key="3">
    <source>
        <dbReference type="EMBL" id="MDQ0341166.1"/>
    </source>
</evidence>
<evidence type="ECO:0000259" key="2">
    <source>
        <dbReference type="PROSITE" id="PS50943"/>
    </source>
</evidence>
<dbReference type="InterPro" id="IPR014710">
    <property type="entry name" value="RmlC-like_jellyroll"/>
</dbReference>
<name>A0ABU0CYD3_9BACI</name>
<dbReference type="PROSITE" id="PS50943">
    <property type="entry name" value="HTH_CROC1"/>
    <property type="match status" value="1"/>
</dbReference>
<keyword evidence="1" id="KW-0238">DNA-binding</keyword>